<comment type="caution">
    <text evidence="2">The sequence shown here is derived from an EMBL/GenBank/DDBJ whole genome shotgun (WGS) entry which is preliminary data.</text>
</comment>
<evidence type="ECO:0000313" key="3">
    <source>
        <dbReference type="Proteomes" id="UP001611263"/>
    </source>
</evidence>
<evidence type="ECO:0000313" key="2">
    <source>
        <dbReference type="EMBL" id="MFI1462446.1"/>
    </source>
</evidence>
<name>A0ABW7TN47_9NOCA</name>
<dbReference type="InterPro" id="IPR032710">
    <property type="entry name" value="NTF2-like_dom_sf"/>
</dbReference>
<dbReference type="EMBL" id="JBIRUQ010000003">
    <property type="protein sequence ID" value="MFI1462446.1"/>
    <property type="molecule type" value="Genomic_DNA"/>
</dbReference>
<feature type="domain" description="SnoaL-like" evidence="1">
    <location>
        <begin position="5"/>
        <end position="133"/>
    </location>
</feature>
<sequence>MDPVDRLALTTLAARYAQAVDRRDTAAVAALCTSEVVFALPPELNRTSEPSELRGSATVAQSVVGAVSHLVATRHVVEQQVVETDTEDRAYGETYCTAHHIYARGDGHRDNRIALRYQDTFEYHGGIWLFSRRELVVDFAEDVPVTRSGG</sequence>
<proteinExistence type="predicted"/>
<accession>A0ABW7TN47</accession>
<dbReference type="Proteomes" id="UP001611263">
    <property type="component" value="Unassembled WGS sequence"/>
</dbReference>
<dbReference type="RefSeq" id="WP_033242546.1">
    <property type="nucleotide sequence ID" value="NZ_JBIRUQ010000003.1"/>
</dbReference>
<dbReference type="Gene3D" id="3.10.450.50">
    <property type="match status" value="1"/>
</dbReference>
<dbReference type="SUPFAM" id="SSF54427">
    <property type="entry name" value="NTF2-like"/>
    <property type="match status" value="1"/>
</dbReference>
<protein>
    <submittedName>
        <fullName evidence="2">Nuclear transport factor 2 family protein</fullName>
    </submittedName>
</protein>
<evidence type="ECO:0000259" key="1">
    <source>
        <dbReference type="Pfam" id="PF13577"/>
    </source>
</evidence>
<keyword evidence="3" id="KW-1185">Reference proteome</keyword>
<dbReference type="InterPro" id="IPR037401">
    <property type="entry name" value="SnoaL-like"/>
</dbReference>
<dbReference type="GeneID" id="93508514"/>
<gene>
    <name evidence="2" type="ORF">ACH4WX_17150</name>
</gene>
<organism evidence="2 3">
    <name type="scientific">Nocardia carnea</name>
    <dbReference type="NCBI Taxonomy" id="37328"/>
    <lineage>
        <taxon>Bacteria</taxon>
        <taxon>Bacillati</taxon>
        <taxon>Actinomycetota</taxon>
        <taxon>Actinomycetes</taxon>
        <taxon>Mycobacteriales</taxon>
        <taxon>Nocardiaceae</taxon>
        <taxon>Nocardia</taxon>
    </lineage>
</organism>
<reference evidence="2 3" key="1">
    <citation type="submission" date="2024-10" db="EMBL/GenBank/DDBJ databases">
        <title>The Natural Products Discovery Center: Release of the First 8490 Sequenced Strains for Exploring Actinobacteria Biosynthetic Diversity.</title>
        <authorList>
            <person name="Kalkreuter E."/>
            <person name="Kautsar S.A."/>
            <person name="Yang D."/>
            <person name="Bader C.D."/>
            <person name="Teijaro C.N."/>
            <person name="Fluegel L."/>
            <person name="Davis C.M."/>
            <person name="Simpson J.R."/>
            <person name="Lauterbach L."/>
            <person name="Steele A.D."/>
            <person name="Gui C."/>
            <person name="Meng S."/>
            <person name="Li G."/>
            <person name="Viehrig K."/>
            <person name="Ye F."/>
            <person name="Su P."/>
            <person name="Kiefer A.F."/>
            <person name="Nichols A."/>
            <person name="Cepeda A.J."/>
            <person name="Yan W."/>
            <person name="Fan B."/>
            <person name="Jiang Y."/>
            <person name="Adhikari A."/>
            <person name="Zheng C.-J."/>
            <person name="Schuster L."/>
            <person name="Cowan T.M."/>
            <person name="Smanski M.J."/>
            <person name="Chevrette M.G."/>
            <person name="De Carvalho L.P.S."/>
            <person name="Shen B."/>
        </authorList>
    </citation>
    <scope>NUCLEOTIDE SEQUENCE [LARGE SCALE GENOMIC DNA]</scope>
    <source>
        <strain evidence="2 3">NPDC020568</strain>
    </source>
</reference>
<dbReference type="Pfam" id="PF13577">
    <property type="entry name" value="SnoaL_4"/>
    <property type="match status" value="1"/>
</dbReference>